<evidence type="ECO:0000256" key="4">
    <source>
        <dbReference type="ARBA" id="ARBA00022803"/>
    </source>
</evidence>
<keyword evidence="4" id="KW-0802">TPR repeat</keyword>
<evidence type="ECO:0000256" key="3">
    <source>
        <dbReference type="ARBA" id="ARBA00022737"/>
    </source>
</evidence>
<dbReference type="GO" id="GO:0030150">
    <property type="term" value="P:protein import into mitochondrial matrix"/>
    <property type="evidence" value="ECO:0007669"/>
    <property type="project" value="TreeGrafter"/>
</dbReference>
<gene>
    <name evidence="8" type="ORF">FIV42_18110</name>
</gene>
<name>A0A4Y6PWH6_PERCE</name>
<keyword evidence="5" id="KW-1133">Transmembrane helix</keyword>
<organism evidence="8 9">
    <name type="scientific">Persicimonas caeni</name>
    <dbReference type="NCBI Taxonomy" id="2292766"/>
    <lineage>
        <taxon>Bacteria</taxon>
        <taxon>Deltaproteobacteria</taxon>
        <taxon>Bradymonadales</taxon>
        <taxon>Bradymonadaceae</taxon>
        <taxon>Persicimonas</taxon>
    </lineage>
</organism>
<evidence type="ECO:0000313" key="8">
    <source>
        <dbReference type="EMBL" id="QDG52580.1"/>
    </source>
</evidence>
<dbReference type="InterPro" id="IPR011990">
    <property type="entry name" value="TPR-like_helical_dom_sf"/>
</dbReference>
<dbReference type="GO" id="GO:0030943">
    <property type="term" value="F:mitochondrion targeting sequence binding"/>
    <property type="evidence" value="ECO:0007669"/>
    <property type="project" value="TreeGrafter"/>
</dbReference>
<dbReference type="OrthoDB" id="421558at2"/>
<dbReference type="EMBL" id="CP041186">
    <property type="protein sequence ID" value="QDG52580.1"/>
    <property type="molecule type" value="Genomic_DNA"/>
</dbReference>
<evidence type="ECO:0000256" key="6">
    <source>
        <dbReference type="ARBA" id="ARBA00023136"/>
    </source>
</evidence>
<keyword evidence="2" id="KW-0812">Transmembrane</keyword>
<accession>A0A4Y6PWH6</accession>
<dbReference type="RefSeq" id="WP_141199047.1">
    <property type="nucleotide sequence ID" value="NZ_CP041186.1"/>
</dbReference>
<comment type="subcellular location">
    <subcellularLocation>
        <location evidence="1">Membrane</location>
        <topology evidence="1">Single-pass membrane protein</topology>
    </subcellularLocation>
</comment>
<dbReference type="Proteomes" id="UP000315995">
    <property type="component" value="Chromosome"/>
</dbReference>
<protein>
    <submittedName>
        <fullName evidence="8">Tetratricopeptide repeat protein</fullName>
    </submittedName>
</protein>
<accession>A0A5B8Y790</accession>
<keyword evidence="6" id="KW-0472">Membrane</keyword>
<dbReference type="Gene3D" id="1.25.40.10">
    <property type="entry name" value="Tetratricopeptide repeat domain"/>
    <property type="match status" value="2"/>
</dbReference>
<dbReference type="SUPFAM" id="SSF48452">
    <property type="entry name" value="TPR-like"/>
    <property type="match status" value="3"/>
</dbReference>
<sequence>MADQESGKSQTLDDVVAEIDDLIAEDDLDEAQERLEAAIEEHGPQPRLRILEAEIALESDDYDACVELVNDSIEEVDDHEDRARLLAFKGYALYYADKIDEARQAFNQAVQADGELWTAIVGRAMVHDYLDFHRAAMIDLDRAIELDDQEGQPFAIRGMIALRWGQLEDAQRDLGYAVDSDPYDEESRLNLARLQALNGDSAGARETLELLVDEGEDPTFAAPGALLRSQLALGLGSADAAADDARVAIDLLPDEPWGYLALAAAQITGGIGGEAVASLKEAEDRMKNPRDYPDLFALRAAAYDQIGKSDKAQEEQDKAEGAARLPEFVYGSLLNPSRNVPVNPNKPVDVRAIMRQIFGDADAAPPGYENAIRQVLDQIPQYIEQNPELGRIEVELPQVEGMERPPGNLVIQLNREQ</sequence>
<evidence type="ECO:0000256" key="7">
    <source>
        <dbReference type="ARBA" id="ARBA00038030"/>
    </source>
</evidence>
<dbReference type="PANTHER" id="PTHR46208:SF1">
    <property type="entry name" value="MITOCHONDRIAL IMPORT RECEPTOR SUBUNIT TOM70"/>
    <property type="match status" value="1"/>
</dbReference>
<dbReference type="Pfam" id="PF14559">
    <property type="entry name" value="TPR_19"/>
    <property type="match status" value="2"/>
</dbReference>
<comment type="similarity">
    <text evidence="7">Belongs to the Tom70 family.</text>
</comment>
<evidence type="ECO:0000256" key="1">
    <source>
        <dbReference type="ARBA" id="ARBA00004167"/>
    </source>
</evidence>
<dbReference type="InterPro" id="IPR019734">
    <property type="entry name" value="TPR_rpt"/>
</dbReference>
<dbReference type="GO" id="GO:0016020">
    <property type="term" value="C:membrane"/>
    <property type="evidence" value="ECO:0007669"/>
    <property type="project" value="UniProtKB-SubCell"/>
</dbReference>
<evidence type="ECO:0000313" key="9">
    <source>
        <dbReference type="Proteomes" id="UP000315995"/>
    </source>
</evidence>
<dbReference type="SMART" id="SM00028">
    <property type="entry name" value="TPR"/>
    <property type="match status" value="3"/>
</dbReference>
<keyword evidence="3" id="KW-0677">Repeat</keyword>
<keyword evidence="9" id="KW-1185">Reference proteome</keyword>
<evidence type="ECO:0000256" key="2">
    <source>
        <dbReference type="ARBA" id="ARBA00022692"/>
    </source>
</evidence>
<evidence type="ECO:0000256" key="5">
    <source>
        <dbReference type="ARBA" id="ARBA00022989"/>
    </source>
</evidence>
<reference evidence="8 9" key="1">
    <citation type="submission" date="2019-06" db="EMBL/GenBank/DDBJ databases">
        <title>Persicimonas caeni gen. nov., sp. nov., a predatory bacterium isolated from solar saltern.</title>
        <authorList>
            <person name="Wang S."/>
        </authorList>
    </citation>
    <scope>NUCLEOTIDE SEQUENCE [LARGE SCALE GENOMIC DNA]</scope>
    <source>
        <strain evidence="8 9">YN101</strain>
    </source>
</reference>
<proteinExistence type="inferred from homology"/>
<dbReference type="PANTHER" id="PTHR46208">
    <property type="entry name" value="MITOCHONDRIAL IMPORT RECEPTOR SUBUNIT TOM70"/>
    <property type="match status" value="1"/>
</dbReference>
<dbReference type="GO" id="GO:0008320">
    <property type="term" value="F:protein transmembrane transporter activity"/>
    <property type="evidence" value="ECO:0007669"/>
    <property type="project" value="TreeGrafter"/>
</dbReference>
<dbReference type="AlphaFoldDB" id="A0A4Y6PWH6"/>